<dbReference type="AlphaFoldDB" id="A0A4R6SXN9"/>
<dbReference type="Gene3D" id="2.160.10.10">
    <property type="entry name" value="Hexapeptide repeat proteins"/>
    <property type="match status" value="1"/>
</dbReference>
<reference evidence="4 5" key="1">
    <citation type="submission" date="2019-03" db="EMBL/GenBank/DDBJ databases">
        <title>Genomic Encyclopedia of Archaeal and Bacterial Type Strains, Phase II (KMG-II): from individual species to whole genera.</title>
        <authorList>
            <person name="Goeker M."/>
        </authorList>
    </citation>
    <scope>NUCLEOTIDE SEQUENCE [LARGE SCALE GENOMIC DNA]</scope>
    <source>
        <strain evidence="4 5">DSM 19035</strain>
    </source>
</reference>
<dbReference type="GO" id="GO:0016746">
    <property type="term" value="F:acyltransferase activity"/>
    <property type="evidence" value="ECO:0007669"/>
    <property type="project" value="UniProtKB-KW"/>
</dbReference>
<comment type="caution">
    <text evidence="4">The sequence shown here is derived from an EMBL/GenBank/DDBJ whole genome shotgun (WGS) entry which is preliminary data.</text>
</comment>
<accession>A0A4R6SXN9</accession>
<keyword evidence="1 4" id="KW-0808">Transferase</keyword>
<keyword evidence="2" id="KW-0677">Repeat</keyword>
<dbReference type="CDD" id="cd04647">
    <property type="entry name" value="LbH_MAT_like"/>
    <property type="match status" value="1"/>
</dbReference>
<dbReference type="EMBL" id="SNYC01000004">
    <property type="protein sequence ID" value="TDQ09963.1"/>
    <property type="molecule type" value="Genomic_DNA"/>
</dbReference>
<gene>
    <name evidence="4" type="ORF">ATK78_2122</name>
</gene>
<proteinExistence type="predicted"/>
<organism evidence="4 5">
    <name type="scientific">Pedobacter metabolipauper</name>
    <dbReference type="NCBI Taxonomy" id="425513"/>
    <lineage>
        <taxon>Bacteria</taxon>
        <taxon>Pseudomonadati</taxon>
        <taxon>Bacteroidota</taxon>
        <taxon>Sphingobacteriia</taxon>
        <taxon>Sphingobacteriales</taxon>
        <taxon>Sphingobacteriaceae</taxon>
        <taxon>Pedobacter</taxon>
    </lineage>
</organism>
<name>A0A4R6SXN9_9SPHI</name>
<dbReference type="Proteomes" id="UP000295620">
    <property type="component" value="Unassembled WGS sequence"/>
</dbReference>
<dbReference type="InterPro" id="IPR051159">
    <property type="entry name" value="Hexapeptide_acetyltransf"/>
</dbReference>
<evidence type="ECO:0000313" key="4">
    <source>
        <dbReference type="EMBL" id="TDQ09963.1"/>
    </source>
</evidence>
<dbReference type="RefSeq" id="WP_133576009.1">
    <property type="nucleotide sequence ID" value="NZ_SNYC01000004.1"/>
</dbReference>
<keyword evidence="5" id="KW-1185">Reference proteome</keyword>
<dbReference type="SUPFAM" id="SSF51161">
    <property type="entry name" value="Trimeric LpxA-like enzymes"/>
    <property type="match status" value="1"/>
</dbReference>
<evidence type="ECO:0000256" key="1">
    <source>
        <dbReference type="ARBA" id="ARBA00022679"/>
    </source>
</evidence>
<keyword evidence="3" id="KW-0012">Acyltransferase</keyword>
<dbReference type="PROSITE" id="PS00101">
    <property type="entry name" value="HEXAPEP_TRANSFERASES"/>
    <property type="match status" value="1"/>
</dbReference>
<dbReference type="PANTHER" id="PTHR23416">
    <property type="entry name" value="SIALIC ACID SYNTHASE-RELATED"/>
    <property type="match status" value="1"/>
</dbReference>
<dbReference type="Pfam" id="PF00132">
    <property type="entry name" value="Hexapep"/>
    <property type="match status" value="1"/>
</dbReference>
<evidence type="ECO:0000256" key="3">
    <source>
        <dbReference type="ARBA" id="ARBA00023315"/>
    </source>
</evidence>
<dbReference type="InterPro" id="IPR001451">
    <property type="entry name" value="Hexapep"/>
</dbReference>
<sequence length="188" mass="20459">MIEFLRHLKVYLVQNCIALLDIFTFPGSYKIGGFKIIALRFLGIKIGSPSFIDSGFRAYNPKNISIGKSCSFGHYNRLWAFSPIVIGDYVQTAIGLTIVSGSHQTDSYEPLHEGQQVILEGENWIGANVTIISGVTIGRGAIIAAGAVVTRDIPAYTIAAGVPAKVIKERVPSSKVLSPFGYYTPEYE</sequence>
<dbReference type="InterPro" id="IPR011004">
    <property type="entry name" value="Trimer_LpxA-like_sf"/>
</dbReference>
<dbReference type="InterPro" id="IPR018357">
    <property type="entry name" value="Hexapep_transf_CS"/>
</dbReference>
<dbReference type="OrthoDB" id="9814490at2"/>
<protein>
    <submittedName>
        <fullName evidence="4">Acetyltransferase-like isoleucine patch superfamily enzyme</fullName>
    </submittedName>
</protein>
<evidence type="ECO:0000256" key="2">
    <source>
        <dbReference type="ARBA" id="ARBA00022737"/>
    </source>
</evidence>
<evidence type="ECO:0000313" key="5">
    <source>
        <dbReference type="Proteomes" id="UP000295620"/>
    </source>
</evidence>